<gene>
    <name evidence="2" type="ordered locus">Taci_1352</name>
</gene>
<dbReference type="AlphaFoldDB" id="D1B6E2"/>
<evidence type="ECO:0000313" key="2">
    <source>
        <dbReference type="EMBL" id="ACZ19583.1"/>
    </source>
</evidence>
<organism evidence="2 3">
    <name type="scientific">Thermanaerovibrio acidaminovorans (strain ATCC 49978 / DSM 6589 / Su883)</name>
    <name type="common">Selenomonas acidaminovorans</name>
    <dbReference type="NCBI Taxonomy" id="525903"/>
    <lineage>
        <taxon>Bacteria</taxon>
        <taxon>Thermotogati</taxon>
        <taxon>Synergistota</taxon>
        <taxon>Synergistia</taxon>
        <taxon>Synergistales</taxon>
        <taxon>Synergistaceae</taxon>
        <taxon>Thermanaerovibrio</taxon>
    </lineage>
</organism>
<evidence type="ECO:0000256" key="1">
    <source>
        <dbReference type="SAM" id="MobiDB-lite"/>
    </source>
</evidence>
<dbReference type="PATRIC" id="fig|525903.6.peg.1353"/>
<reference evidence="2 3" key="1">
    <citation type="journal article" date="2009" name="Stand. Genomic Sci.">
        <title>Complete genome sequence of Thermanaerovibrio acidaminovorans type strain (Su883).</title>
        <authorList>
            <person name="Chovatia M."/>
            <person name="Sikorski J."/>
            <person name="Schroder M."/>
            <person name="Lapidus A."/>
            <person name="Nolan M."/>
            <person name="Tice H."/>
            <person name="Glavina Del Rio T."/>
            <person name="Copeland A."/>
            <person name="Cheng J.F."/>
            <person name="Lucas S."/>
            <person name="Chen F."/>
            <person name="Bruce D."/>
            <person name="Goodwin L."/>
            <person name="Pitluck S."/>
            <person name="Ivanova N."/>
            <person name="Mavromatis K."/>
            <person name="Ovchinnikova G."/>
            <person name="Pati A."/>
            <person name="Chen A."/>
            <person name="Palaniappan K."/>
            <person name="Land M."/>
            <person name="Hauser L."/>
            <person name="Chang Y.J."/>
            <person name="Jeffries C.D."/>
            <person name="Chain P."/>
            <person name="Saunders E."/>
            <person name="Detter J.C."/>
            <person name="Brettin T."/>
            <person name="Rohde M."/>
            <person name="Goker M."/>
            <person name="Spring S."/>
            <person name="Bristow J."/>
            <person name="Markowitz V."/>
            <person name="Hugenholtz P."/>
            <person name="Kyrpides N.C."/>
            <person name="Klenk H.P."/>
            <person name="Eisen J.A."/>
        </authorList>
    </citation>
    <scope>NUCLEOTIDE SEQUENCE [LARGE SCALE GENOMIC DNA]</scope>
    <source>
        <strain evidence="3">ATCC 49978 / DSM 6589 / Su883</strain>
    </source>
</reference>
<proteinExistence type="predicted"/>
<dbReference type="STRING" id="525903.Taci_1352"/>
<dbReference type="EMBL" id="CP001818">
    <property type="protein sequence ID" value="ACZ19583.1"/>
    <property type="molecule type" value="Genomic_DNA"/>
</dbReference>
<keyword evidence="3" id="KW-1185">Reference proteome</keyword>
<name>D1B6E2_THEAS</name>
<dbReference type="RefSeq" id="WP_012870094.1">
    <property type="nucleotide sequence ID" value="NC_013522.1"/>
</dbReference>
<sequence length="337" mass="37185">MTGYDVGGVRSGGVGRDLGPSAPQPVSPGREVRGLKDGQEVEGLVLRSEDSMVQVRVGTSTLWARSSVPLFPGQRFRAIWDSSGDVPVLRLRQEDLQLLSRFPLRDRPLAQALILRGLPTDGDSILALRQAWMSLGGGEADLSAAVELFARGVPINRESVDLMGWYMALSPGQALALWRRIRDRLKSSKGRSLEEITRDDPEASRFLKAHRWAMRPVRWPLQGEGFLCPAFWPVGDQGPMARVVFSEGREGDRRAFSVFFDVEDLQVGRTDGTVTLIGPLLGVEIRCDRPEGVELMRRHSDKLMDDLSSGGVSVSHLSVSLRRRRAAEGPRPIDVEA</sequence>
<feature type="region of interest" description="Disordered" evidence="1">
    <location>
        <begin position="1"/>
        <end position="33"/>
    </location>
</feature>
<dbReference type="HOGENOM" id="CLU_818704_0_0_0"/>
<accession>D1B6E2</accession>
<dbReference type="OrthoDB" id="3551at2"/>
<dbReference type="EnsemblBacteria" id="ACZ19583">
    <property type="protein sequence ID" value="ACZ19583"/>
    <property type="gene ID" value="Taci_1352"/>
</dbReference>
<dbReference type="KEGG" id="tai:Taci_1352"/>
<protein>
    <submittedName>
        <fullName evidence="2">Uncharacterized protein</fullName>
    </submittedName>
</protein>
<dbReference type="eggNOG" id="ENOG5030B2N">
    <property type="taxonomic scope" value="Bacteria"/>
</dbReference>
<dbReference type="Proteomes" id="UP000002030">
    <property type="component" value="Chromosome"/>
</dbReference>
<feature type="compositionally biased region" description="Gly residues" evidence="1">
    <location>
        <begin position="1"/>
        <end position="16"/>
    </location>
</feature>
<evidence type="ECO:0000313" key="3">
    <source>
        <dbReference type="Proteomes" id="UP000002030"/>
    </source>
</evidence>